<accession>A0A1A6AVS7</accession>
<gene>
    <name evidence="1" type="ORF">CLRAG_16700</name>
</gene>
<comment type="caution">
    <text evidence="1">The sequence shown here is derived from an EMBL/GenBank/DDBJ whole genome shotgun (WGS) entry which is preliminary data.</text>
</comment>
<reference evidence="1 2" key="1">
    <citation type="journal article" date="2012" name="Front. Microbiol.">
        <title>Draft Genome Sequence of the Virulent Strain 01-B526 of the Fish Pathogen Aeromonas salmonicida.</title>
        <authorList>
            <person name="Charette S.J."/>
            <person name="Brochu F."/>
            <person name="Boyle B."/>
            <person name="Filion G."/>
            <person name="Tanaka K.H."/>
            <person name="Derome N."/>
        </authorList>
    </citation>
    <scope>NUCLEOTIDE SEQUENCE [LARGE SCALE GENOMIC DNA]</scope>
    <source>
        <strain evidence="1 2">P11</strain>
    </source>
</reference>
<dbReference type="AlphaFoldDB" id="A0A1A6AVS7"/>
<evidence type="ECO:0000313" key="1">
    <source>
        <dbReference type="EMBL" id="OBR94130.1"/>
    </source>
</evidence>
<sequence>MMSTFERSLKGLSILKQALQSSETIFLKPSVLYKYEDIIRGVTVNGTQKKAVNLNTTQAFGKKLTYGNFYENKKKAMEVCDEFFLSRKYRIINEIHSHIRTKEAMDTFEHELYMNLQEALLAYTTPTLIEESYNRIRKVVELYLEHIVSMASEIDNETRKLLTPLLFLPIDSWIIKNESIFDNESIYRWGLTRGSSFGEIRKKPLFDDMQRYLVKKANEISMVLGAEFYVIYFDIFWNNRLSMPGCNLFGVQTASSLVNTKADMKETEHSYKRNLELSDFAEIQIKEKDTSYPPLLKIIIDELAELGIYKEKSFICIKRKKGEYICEAVSPHGRRKNIVTVWPNYQGGGDIRIVGIGKYEKRRCFDQSDIGTNMLRGDLHMSYSKTQ</sequence>
<name>A0A1A6AVS7_9CLOT</name>
<keyword evidence="2" id="KW-1185">Reference proteome</keyword>
<dbReference type="Proteomes" id="UP000093954">
    <property type="component" value="Unassembled WGS sequence"/>
</dbReference>
<organism evidence="1 2">
    <name type="scientific">Clostridium ragsdalei P11</name>
    <dbReference type="NCBI Taxonomy" id="1353534"/>
    <lineage>
        <taxon>Bacteria</taxon>
        <taxon>Bacillati</taxon>
        <taxon>Bacillota</taxon>
        <taxon>Clostridia</taxon>
        <taxon>Eubacteriales</taxon>
        <taxon>Clostridiaceae</taxon>
        <taxon>Clostridium</taxon>
    </lineage>
</organism>
<dbReference type="EMBL" id="LROS01000015">
    <property type="protein sequence ID" value="OBR94130.1"/>
    <property type="molecule type" value="Genomic_DNA"/>
</dbReference>
<evidence type="ECO:0000313" key="2">
    <source>
        <dbReference type="Proteomes" id="UP000093954"/>
    </source>
</evidence>
<dbReference type="PATRIC" id="fig|1353534.3.peg.1704"/>
<protein>
    <submittedName>
        <fullName evidence="1">Uncharacterized protein</fullName>
    </submittedName>
</protein>
<proteinExistence type="predicted"/>